<sequence>MSESEEAVSDRVEVVKEGVNLACCIANGNNSEFDTLQPETKVEGEESELVGGGSESVSKTNQRLAQDTDNEDLAKANESLHASHDHHDPNFVTEDAAITAVVSISARTNESDESTKKALSAFDAERYSILKGQQQLSKSFEFFIIRGVTVRIMHSNLKEEKKTFVRSANMRWKAFGGFSTYRGLGLHIQIHIVVRTIGRKMTLRIWKQNQKEKKNRVRDQHYDGGLQAYVVGSMGTVYSVDRNGYWYIQQGSGDFVPFDSSVEYESAQTKMFPLNEGGQPTLPLNAQGEKVFPRDANHIPIFPMDPETGLPIFPVDDSGQPVFPTGVNGRPIVPVDNNGAAIFPRDKNGKFIFPSGSDGKPVAPVNTYGIPVLPMDENGKLVIPYDSNGSPIIHLASDGVTPLTQEEYQYTLQWSDYYDKCNQYYSQQHISQQVSSSLTATTSAEALEQHEKNLKLLKKVRPEDIDLPPTEPPPPMGPIPVSMTPASATLQPEPPKEDEKSKAEMQLKAKTKRLLEMQLRFTRKAALGCAKATYPTKTKYSASESSDGNIVSARKSVVGSQETETISSNDESGNGKEVTHTAGKSTNVEVIETINSSKSLPSARDVPETGSSVEKVLGKGPIERGSADTLILPESSKENEDPERGVEDLDAKQRNADAAEERNTPKRVTDIEIREVAQIPIRRVTVLIPHDGMLHHPVGVDHLPGIAQEVVNARSEVATPEEKGLQAELDAIFVSVLHRNVAGLRVESALRIGDAHLTAAIGNVHQVGEGQDRVIIRPLVVVLCAIIRYLESIGRRDVALEVLARVVLVVDVLLVTPLVELIQAHLRTAPVILEAMQECIVLDEDMRRKENSAKVQMEMRSEGDASEAVRAIRVGSVGNAADTSEKERRGPDSYGPQPPEEIPKEDESEISEITNIAKETNSRKDKGDNKKKRKRRKKKIKNSGSEREKDMRDEKEDVNELDGIEPGEILEQDPSPKSFVDESDGLSVVFIGPKWDANAKNGETTKVGNDSSGVTSPKAMEILNAPSEERSDVVGGSIESAQQENPASQMVESENSETAVVSKWKPLEEKVKGRRERKKAKKERKLKSAIEKERRQTVEHDEAVALTEERDDNGNAQPEGMESGLKATGFEEAEEMVGSVHLVMAKETEVATQKGATVIPMSNAAVVDATKPEISVAKNADMVVDEAVVMDISEVPLPTPTESKSNVETSVNLSPCITQLSNEGDSARESVSAVSGRDAVIHRQFEDHTETCINEVTSACTSGKDEKATQADDETRRRKEIVKRKLEEDEEDELSRLRYEALRSKTRRLMNDLRTERRRLKRERLRATLAMRRARGYDDDICVDNLLLADSSETSDSDDSDASSRACRKNVKVSFINEYDSVG</sequence>
<evidence type="ECO:0000256" key="2">
    <source>
        <dbReference type="SAM" id="MobiDB-lite"/>
    </source>
</evidence>
<keyword evidence="4" id="KW-1185">Reference proteome</keyword>
<evidence type="ECO:0000313" key="4">
    <source>
        <dbReference type="Proteomes" id="UP000050794"/>
    </source>
</evidence>
<feature type="compositionally biased region" description="Basic and acidic residues" evidence="2">
    <location>
        <begin position="494"/>
        <end position="505"/>
    </location>
</feature>
<feature type="coiled-coil region" evidence="1">
    <location>
        <begin position="1299"/>
        <end position="1330"/>
    </location>
</feature>
<reference evidence="5" key="1">
    <citation type="submission" date="2016-06" db="UniProtKB">
        <authorList>
            <consortium name="WormBaseParasite"/>
        </authorList>
    </citation>
    <scope>IDENTIFICATION</scope>
</reference>
<feature type="region of interest" description="Disordered" evidence="2">
    <location>
        <begin position="621"/>
        <end position="664"/>
    </location>
</feature>
<feature type="compositionally biased region" description="Basic and acidic residues" evidence="2">
    <location>
        <begin position="944"/>
        <end position="955"/>
    </location>
</feature>
<evidence type="ECO:0000313" key="3">
    <source>
        <dbReference type="EMBL" id="VDM37169.1"/>
    </source>
</evidence>
<name>A0A183UBP7_TOXCA</name>
<dbReference type="Proteomes" id="UP000050794">
    <property type="component" value="Unassembled WGS sequence"/>
</dbReference>
<feature type="compositionally biased region" description="Basic and acidic residues" evidence="2">
    <location>
        <begin position="852"/>
        <end position="863"/>
    </location>
</feature>
<dbReference type="WBParaSite" id="TCNE_0000591701-mRNA-1">
    <property type="protein sequence ID" value="TCNE_0000591701-mRNA-1"/>
    <property type="gene ID" value="TCNE_0000591701"/>
</dbReference>
<feature type="region of interest" description="Disordered" evidence="2">
    <location>
        <begin position="852"/>
        <end position="982"/>
    </location>
</feature>
<feature type="compositionally biased region" description="Polar residues" evidence="2">
    <location>
        <begin position="1039"/>
        <end position="1059"/>
    </location>
</feature>
<evidence type="ECO:0000313" key="5">
    <source>
        <dbReference type="WBParaSite" id="TCNE_0000591701-mRNA-1"/>
    </source>
</evidence>
<feature type="compositionally biased region" description="Basic residues" evidence="2">
    <location>
        <begin position="1072"/>
        <end position="1085"/>
    </location>
</feature>
<proteinExistence type="predicted"/>
<feature type="region of interest" description="Disordered" evidence="2">
    <location>
        <begin position="30"/>
        <end position="66"/>
    </location>
</feature>
<feature type="compositionally biased region" description="Polar residues" evidence="2">
    <location>
        <begin position="539"/>
        <end position="549"/>
    </location>
</feature>
<reference evidence="3 4" key="2">
    <citation type="submission" date="2018-11" db="EMBL/GenBank/DDBJ databases">
        <authorList>
            <consortium name="Pathogen Informatics"/>
        </authorList>
    </citation>
    <scope>NUCLEOTIDE SEQUENCE [LARGE SCALE GENOMIC DNA]</scope>
</reference>
<feature type="compositionally biased region" description="Basic residues" evidence="2">
    <location>
        <begin position="929"/>
        <end position="941"/>
    </location>
</feature>
<feature type="compositionally biased region" description="Basic and acidic residues" evidence="2">
    <location>
        <begin position="635"/>
        <end position="664"/>
    </location>
</feature>
<feature type="compositionally biased region" description="Polar residues" evidence="2">
    <location>
        <begin position="1001"/>
        <end position="1015"/>
    </location>
</feature>
<keyword evidence="1" id="KW-0175">Coiled coil</keyword>
<protein>
    <submittedName>
        <fullName evidence="5">ANK_REP_REGION domain-containing protein</fullName>
    </submittedName>
</protein>
<feature type="compositionally biased region" description="Polar residues" evidence="2">
    <location>
        <begin position="558"/>
        <end position="572"/>
    </location>
</feature>
<feature type="region of interest" description="Disordered" evidence="2">
    <location>
        <begin position="458"/>
        <end position="505"/>
    </location>
</feature>
<feature type="compositionally biased region" description="Acidic residues" evidence="2">
    <location>
        <begin position="956"/>
        <end position="971"/>
    </location>
</feature>
<gene>
    <name evidence="3" type="ORF">TCNE_LOCUS5917</name>
</gene>
<accession>A0A183UBP7</accession>
<organism evidence="4 5">
    <name type="scientific">Toxocara canis</name>
    <name type="common">Canine roundworm</name>
    <dbReference type="NCBI Taxonomy" id="6265"/>
    <lineage>
        <taxon>Eukaryota</taxon>
        <taxon>Metazoa</taxon>
        <taxon>Ecdysozoa</taxon>
        <taxon>Nematoda</taxon>
        <taxon>Chromadorea</taxon>
        <taxon>Rhabditida</taxon>
        <taxon>Spirurina</taxon>
        <taxon>Ascaridomorpha</taxon>
        <taxon>Ascaridoidea</taxon>
        <taxon>Toxocaridae</taxon>
        <taxon>Toxocara</taxon>
    </lineage>
</organism>
<feature type="compositionally biased region" description="Basic and acidic residues" evidence="2">
    <location>
        <begin position="1086"/>
        <end position="1102"/>
    </location>
</feature>
<dbReference type="EMBL" id="UYWY01019409">
    <property type="protein sequence ID" value="VDM37169.1"/>
    <property type="molecule type" value="Genomic_DNA"/>
</dbReference>
<evidence type="ECO:0000256" key="1">
    <source>
        <dbReference type="SAM" id="Coils"/>
    </source>
</evidence>
<feature type="region of interest" description="Disordered" evidence="2">
    <location>
        <begin position="997"/>
        <end position="1102"/>
    </location>
</feature>
<feature type="compositionally biased region" description="Pro residues" evidence="2">
    <location>
        <begin position="469"/>
        <end position="478"/>
    </location>
</feature>
<feature type="region of interest" description="Disordered" evidence="2">
    <location>
        <begin position="539"/>
        <end position="585"/>
    </location>
</feature>